<dbReference type="Pfam" id="PF12838">
    <property type="entry name" value="Fer4_7"/>
    <property type="match status" value="1"/>
</dbReference>
<keyword evidence="3" id="KW-0408">Iron</keyword>
<dbReference type="PANTHER" id="PTHR43687:SF1">
    <property type="entry name" value="FERREDOXIN III"/>
    <property type="match status" value="1"/>
</dbReference>
<dbReference type="PANTHER" id="PTHR43687">
    <property type="entry name" value="ADENYLYLSULFATE REDUCTASE, BETA SUBUNIT"/>
    <property type="match status" value="1"/>
</dbReference>
<dbReference type="GO" id="GO:0051539">
    <property type="term" value="F:4 iron, 4 sulfur cluster binding"/>
    <property type="evidence" value="ECO:0007669"/>
    <property type="project" value="UniProtKB-KW"/>
</dbReference>
<evidence type="ECO:0000256" key="2">
    <source>
        <dbReference type="ARBA" id="ARBA00022723"/>
    </source>
</evidence>
<evidence type="ECO:0000256" key="1">
    <source>
        <dbReference type="ARBA" id="ARBA00022485"/>
    </source>
</evidence>
<comment type="caution">
    <text evidence="6">The sequence shown here is derived from an EMBL/GenBank/DDBJ whole genome shotgun (WGS) entry which is preliminary data.</text>
</comment>
<evidence type="ECO:0000259" key="5">
    <source>
        <dbReference type="PROSITE" id="PS51379"/>
    </source>
</evidence>
<dbReference type="SUPFAM" id="SSF54862">
    <property type="entry name" value="4Fe-4S ferredoxins"/>
    <property type="match status" value="1"/>
</dbReference>
<dbReference type="InterPro" id="IPR017896">
    <property type="entry name" value="4Fe4S_Fe-S-bd"/>
</dbReference>
<dbReference type="PROSITE" id="PS51379">
    <property type="entry name" value="4FE4S_FER_2"/>
    <property type="match status" value="2"/>
</dbReference>
<feature type="domain" description="4Fe-4S ferredoxin-type" evidence="5">
    <location>
        <begin position="38"/>
        <end position="67"/>
    </location>
</feature>
<organism evidence="6">
    <name type="scientific">Leptospirillum ferriphilum</name>
    <dbReference type="NCBI Taxonomy" id="178606"/>
    <lineage>
        <taxon>Bacteria</taxon>
        <taxon>Pseudomonadati</taxon>
        <taxon>Nitrospirota</taxon>
        <taxon>Nitrospiria</taxon>
        <taxon>Nitrospirales</taxon>
        <taxon>Nitrospiraceae</taxon>
        <taxon>Leptospirillum</taxon>
    </lineage>
</organism>
<dbReference type="EMBL" id="DTMM01000009">
    <property type="protein sequence ID" value="HFT92427.1"/>
    <property type="molecule type" value="Genomic_DNA"/>
</dbReference>
<keyword evidence="1" id="KW-0004">4Fe-4S</keyword>
<dbReference type="InterPro" id="IPR050572">
    <property type="entry name" value="Fe-S_Ferredoxin"/>
</dbReference>
<evidence type="ECO:0000313" key="6">
    <source>
        <dbReference type="EMBL" id="HFT92427.1"/>
    </source>
</evidence>
<proteinExistence type="predicted"/>
<evidence type="ECO:0000256" key="3">
    <source>
        <dbReference type="ARBA" id="ARBA00023004"/>
    </source>
</evidence>
<reference evidence="6" key="1">
    <citation type="journal article" date="2020" name="mSystems">
        <title>Genome- and Community-Level Interaction Insights into Carbon Utilization and Element Cycling Functions of Hydrothermarchaeota in Hydrothermal Sediment.</title>
        <authorList>
            <person name="Zhou Z."/>
            <person name="Liu Y."/>
            <person name="Xu W."/>
            <person name="Pan J."/>
            <person name="Luo Z.H."/>
            <person name="Li M."/>
        </authorList>
    </citation>
    <scope>NUCLEOTIDE SEQUENCE [LARGE SCALE GENOMIC DNA]</scope>
    <source>
        <strain evidence="6">SpSt-902</strain>
    </source>
</reference>
<keyword evidence="2" id="KW-0479">Metal-binding</keyword>
<sequence length="115" mass="12865">MGILIDDNACHGCTRLPEARCVTACPGDLIGIRPEDRKAFMRVQADCWDCYACVKLCPVSAIEVILPYPIAGQGARLMPKMKRESIRWTLTLEDGSQEQFDAPTRVPEELLAEER</sequence>
<dbReference type="GO" id="GO:0046872">
    <property type="term" value="F:metal ion binding"/>
    <property type="evidence" value="ECO:0007669"/>
    <property type="project" value="UniProtKB-KW"/>
</dbReference>
<dbReference type="InterPro" id="IPR017900">
    <property type="entry name" value="4Fe4S_Fe_S_CS"/>
</dbReference>
<keyword evidence="4" id="KW-0411">Iron-sulfur</keyword>
<dbReference type="PROSITE" id="PS00198">
    <property type="entry name" value="4FE4S_FER_1"/>
    <property type="match status" value="1"/>
</dbReference>
<dbReference type="AlphaFoldDB" id="A0A7C3LSB6"/>
<protein>
    <submittedName>
        <fullName evidence="6">4Fe-4S dicluster domain-containing protein</fullName>
    </submittedName>
</protein>
<gene>
    <name evidence="6" type="ORF">ENX03_00525</name>
</gene>
<accession>A0A7C3LSB6</accession>
<evidence type="ECO:0000256" key="4">
    <source>
        <dbReference type="ARBA" id="ARBA00023014"/>
    </source>
</evidence>
<feature type="domain" description="4Fe-4S ferredoxin-type" evidence="5">
    <location>
        <begin position="1"/>
        <end position="35"/>
    </location>
</feature>
<name>A0A7C3LSB6_9BACT</name>
<dbReference type="Gene3D" id="3.30.70.20">
    <property type="match status" value="1"/>
</dbReference>